<dbReference type="GO" id="GO:0016301">
    <property type="term" value="F:kinase activity"/>
    <property type="evidence" value="ECO:0007669"/>
    <property type="project" value="UniProtKB-KW"/>
</dbReference>
<dbReference type="Pfam" id="PF08757">
    <property type="entry name" value="CotH"/>
    <property type="match status" value="1"/>
</dbReference>
<comment type="caution">
    <text evidence="1">The sequence shown here is derived from an EMBL/GenBank/DDBJ whole genome shotgun (WGS) entry which is preliminary data.</text>
</comment>
<keyword evidence="1" id="KW-0808">Transferase</keyword>
<name>A0ABV1HZR3_9FIRM</name>
<reference evidence="1 2" key="1">
    <citation type="submission" date="2024-03" db="EMBL/GenBank/DDBJ databases">
        <title>Human intestinal bacterial collection.</title>
        <authorList>
            <person name="Pauvert C."/>
            <person name="Hitch T.C.A."/>
            <person name="Clavel T."/>
        </authorList>
    </citation>
    <scope>NUCLEOTIDE SEQUENCE [LARGE SCALE GENOMIC DNA]</scope>
    <source>
        <strain evidence="1 2">CLA-AA-H78B</strain>
    </source>
</reference>
<dbReference type="InterPro" id="IPR014867">
    <property type="entry name" value="Spore_coat_CotH_CotH2/3/7"/>
</dbReference>
<evidence type="ECO:0000313" key="1">
    <source>
        <dbReference type="EMBL" id="MEQ2577645.1"/>
    </source>
</evidence>
<keyword evidence="1" id="KW-0418">Kinase</keyword>
<dbReference type="Proteomes" id="UP001470288">
    <property type="component" value="Unassembled WGS sequence"/>
</dbReference>
<protein>
    <submittedName>
        <fullName evidence="1">CotH kinase family protein</fullName>
    </submittedName>
</protein>
<proteinExistence type="predicted"/>
<gene>
    <name evidence="1" type="ORF">WMO62_02160</name>
</gene>
<evidence type="ECO:0000313" key="2">
    <source>
        <dbReference type="Proteomes" id="UP001470288"/>
    </source>
</evidence>
<sequence length="539" mass="62174">MTKKLVLLFSVVLFIGSLFFFAYPEKKEEQPAETLTAGALAGQVKEASRLYKRLAKTLEADQVKLCFEGEELACDREQMIFYLPVDMDLEEWEAGTFSNVDDGIEILPMKDYTLLDKQETVAQGLQIPFLAWNREGGTCRKVYVVFTGLPVVKMDTTADLDIDTVFAGAVSFYEACGQEDWVLTSVFEAHERGQTTRAYPKKGYRVNLVDVTSTGISRKNKQSVLGMRKSDSWIFYAIYSDGTKVRDKFNTELWAGIGAEDTPYDAYFGTKMKYVELVVNGEYRGLYGIFEPVDKTQLAITDEEYLYKRTYGRALSQELFDSAGLDDYLTVLGMEIKGKKGNGTSLDWKQLRQFIAITEEEDEKFAQDAQQLLDLDNVADIWIYLQFLYGEDNIYKNMFFAFKKDTDGYQGYKLYLVPWDTDLTWGNVYVDSKEELYVKWAPENADRYLEWPLLDRLIELDVGGIRERIKDRWTELRSGILSEESMNDIFIECTHQVQDSGAFTRDAARWPDSRHDADYDGMKQFMKERTEFLDKMIQQ</sequence>
<accession>A0ABV1HZR3</accession>
<keyword evidence="2" id="KW-1185">Reference proteome</keyword>
<dbReference type="EMBL" id="JBBMFC010000003">
    <property type="protein sequence ID" value="MEQ2577645.1"/>
    <property type="molecule type" value="Genomic_DNA"/>
</dbReference>
<organism evidence="1 2">
    <name type="scientific">Hominiventricola aquisgranensis</name>
    <dbReference type="NCBI Taxonomy" id="3133164"/>
    <lineage>
        <taxon>Bacteria</taxon>
        <taxon>Bacillati</taxon>
        <taxon>Bacillota</taxon>
        <taxon>Clostridia</taxon>
        <taxon>Lachnospirales</taxon>
        <taxon>Lachnospiraceae</taxon>
        <taxon>Hominiventricola</taxon>
    </lineage>
</organism>
<dbReference type="RefSeq" id="WP_349143656.1">
    <property type="nucleotide sequence ID" value="NZ_JBBMFC010000003.1"/>
</dbReference>